<feature type="compositionally biased region" description="Polar residues" evidence="1">
    <location>
        <begin position="542"/>
        <end position="556"/>
    </location>
</feature>
<evidence type="ECO:0000313" key="3">
    <source>
        <dbReference type="Proteomes" id="UP000245946"/>
    </source>
</evidence>
<dbReference type="RefSeq" id="XP_025595536.1">
    <property type="nucleotide sequence ID" value="XM_025743354.1"/>
</dbReference>
<keyword evidence="3" id="KW-1185">Reference proteome</keyword>
<organism evidence="2 3">
    <name type="scientific">Tilletiopsis washingtonensis</name>
    <dbReference type="NCBI Taxonomy" id="58919"/>
    <lineage>
        <taxon>Eukaryota</taxon>
        <taxon>Fungi</taxon>
        <taxon>Dikarya</taxon>
        <taxon>Basidiomycota</taxon>
        <taxon>Ustilaginomycotina</taxon>
        <taxon>Exobasidiomycetes</taxon>
        <taxon>Entylomatales</taxon>
        <taxon>Entylomatales incertae sedis</taxon>
        <taxon>Tilletiopsis</taxon>
    </lineage>
</organism>
<feature type="compositionally biased region" description="Low complexity" evidence="1">
    <location>
        <begin position="1260"/>
        <end position="1285"/>
    </location>
</feature>
<name>A0A316Z0J0_9BASI</name>
<feature type="region of interest" description="Disordered" evidence="1">
    <location>
        <begin position="261"/>
        <end position="285"/>
    </location>
</feature>
<feature type="compositionally biased region" description="Low complexity" evidence="1">
    <location>
        <begin position="1158"/>
        <end position="1182"/>
    </location>
</feature>
<feature type="compositionally biased region" description="Low complexity" evidence="1">
    <location>
        <begin position="1112"/>
        <end position="1128"/>
    </location>
</feature>
<feature type="region of interest" description="Disordered" evidence="1">
    <location>
        <begin position="128"/>
        <end position="172"/>
    </location>
</feature>
<feature type="region of interest" description="Disordered" evidence="1">
    <location>
        <begin position="875"/>
        <end position="931"/>
    </location>
</feature>
<dbReference type="OrthoDB" id="2413468at2759"/>
<feature type="compositionally biased region" description="Polar residues" evidence="1">
    <location>
        <begin position="725"/>
        <end position="747"/>
    </location>
</feature>
<feature type="region of interest" description="Disordered" evidence="1">
    <location>
        <begin position="297"/>
        <end position="517"/>
    </location>
</feature>
<feature type="compositionally biased region" description="Low complexity" evidence="1">
    <location>
        <begin position="875"/>
        <end position="884"/>
    </location>
</feature>
<feature type="region of interest" description="Disordered" evidence="1">
    <location>
        <begin position="1192"/>
        <end position="1211"/>
    </location>
</feature>
<feature type="compositionally biased region" description="Basic and acidic residues" evidence="1">
    <location>
        <begin position="274"/>
        <end position="285"/>
    </location>
</feature>
<feature type="region of interest" description="Disordered" evidence="1">
    <location>
        <begin position="1088"/>
        <end position="1184"/>
    </location>
</feature>
<dbReference type="EMBL" id="KZ819305">
    <property type="protein sequence ID" value="PWN95257.1"/>
    <property type="molecule type" value="Genomic_DNA"/>
</dbReference>
<feature type="compositionally biased region" description="Basic and acidic residues" evidence="1">
    <location>
        <begin position="574"/>
        <end position="590"/>
    </location>
</feature>
<evidence type="ECO:0000256" key="1">
    <source>
        <dbReference type="SAM" id="MobiDB-lite"/>
    </source>
</evidence>
<sequence length="1490" mass="151898">MTPPPNEEHPSLGRSAFAHSRHASAAALLSAGSGLSSAAASAAAPLAAPPSHARSLSHHHSPQHAPLHAFPPRTPAAPTASPGVSVASRAAAYPQSPAASSAGPALPQTPLSAAAAAVRTPRSAALEHSSIFDDGQYSGNPLTPITPRTHSPAGSSPAHFAGEGRLSRRSSDLWAGVGRERMRTRSGGTVDSAHGALLASVSDTAPEREDQSHGVLLQDRRAPHSVEPGMPHLPRRVDSLSPTDVSDDSMYDEIASSAGALSASASGLGISGPDGREEEAAADRGRDRLSAAIADLSMGSTGSRASSSEPVEPGQTPLAKYKALPPSAAHETPESQSFRTVARVSGAVRAPSSPPRDSTDRFEAALSQPAVPSRVSSFGSSVPPESVQAMPRSDSASRALPLLSVDSRVVTSGPPSHLSSESDYGGEGDWSEVELDSRPRSRLHASSSIASLPAESAAAVPPVAPLVLARAARPPSPRKSSARALSVSPTKATFGSSVDAAASPIKSSAPRAPASPVKASFALGRAAAVDAPADGDFAGDQTGDSILQSEPMSVSPSKEAALEAQLAAEAADADPNRPRTLKEARALAKERKLRRLASESQPVPASASPEERKTPSSIPSARRSLDRPVRDPKRHGPSASTSLSAAPDPTTDAHEPLLRPSSPSDRSMSEYSVQSNPPDAVVAPDVEAAGQSTSPIDGSSDADVHRRHSRQLAQTVRSPEGEAAANTSVQTTPSAAASYFPNAQTNARRFGQVSPSVGDEAAPVASDGVAAPDSVLRSRITMEDLQAAVGDALDDLSFGSTITDASTAMAPHGPSDGEDLDAAVTPSLPSVDSGTAKVPQALDMTRAGSAAPSFASAAASAKSFDSAVEFMTPSSATSTSQAPLPALPRHPFDVNQAAPASPSADKPAPTKSHAASRSITQATPRPTGAAAPTRVARLPVFGRTSAWPTTFDPTPIIEKRKLAPWERARAYAEFANDLAGISTGLEVWLSIVQRPAQAQAARGAMGASRNAANKLRGIPGLHARDTTDSSVYAASVRSDATFPMRGDGGRAKELTAVREAGIPESPPSMIPPNIPYPALLPGQLRGDETSALGLAPQNDSSWTLMDRTRTQSSSDTATEESSAPSSSPTNGRMPGAGPPTARTGAFFSALSRKGSRRTPGTGSLSVTSTTASSPTASTASGPRGMRATLARTISSPMSPSSGHAPQPVDITRSPSNAALALSSSPTPAPAMSLADENAPPPPPPARTIFGRGPLGPRAPSSRSNSTDVVSQSSSRPSLNSFSSGRSGLGAGEARGTYYGLSATGGIYAVPQGQRSSTTLAGTPAGVSDYRDGQPRAPGPNRSPSLASGLLASPALSSGSGSTPPQVSPGGTGNGVARSSFSYGSVRERSPLLGSGGFSPTMLAPPAGEGGEVGSHTLSPRKGSFATMSSVGSNRSDKEAQFEQTLEKLEDVLPDADRATLAVYLRKAGGNDLAAIGDYLQDQARGKLRRA</sequence>
<evidence type="ECO:0000313" key="2">
    <source>
        <dbReference type="EMBL" id="PWN95257.1"/>
    </source>
</evidence>
<feature type="compositionally biased region" description="Polar residues" evidence="1">
    <location>
        <begin position="409"/>
        <end position="422"/>
    </location>
</feature>
<accession>A0A316Z0J0</accession>
<feature type="compositionally biased region" description="Low complexity" evidence="1">
    <location>
        <begin position="1342"/>
        <end position="1364"/>
    </location>
</feature>
<feature type="region of interest" description="Disordered" evidence="1">
    <location>
        <begin position="1217"/>
        <end position="1289"/>
    </location>
</feature>
<feature type="compositionally biased region" description="Low complexity" evidence="1">
    <location>
        <begin position="1217"/>
        <end position="1234"/>
    </location>
</feature>
<feature type="compositionally biased region" description="Low complexity" evidence="1">
    <location>
        <begin position="897"/>
        <end position="909"/>
    </location>
</feature>
<feature type="compositionally biased region" description="Acidic residues" evidence="1">
    <location>
        <begin position="424"/>
        <end position="434"/>
    </location>
</feature>
<gene>
    <name evidence="2" type="ORF">FA09DRAFT_332185</name>
</gene>
<reference evidence="2 3" key="1">
    <citation type="journal article" date="2018" name="Mol. Biol. Evol.">
        <title>Broad Genomic Sampling Reveals a Smut Pathogenic Ancestry of the Fungal Clade Ustilaginomycotina.</title>
        <authorList>
            <person name="Kijpornyongpan T."/>
            <person name="Mondo S.J."/>
            <person name="Barry K."/>
            <person name="Sandor L."/>
            <person name="Lee J."/>
            <person name="Lipzen A."/>
            <person name="Pangilinan J."/>
            <person name="LaButti K."/>
            <person name="Hainaut M."/>
            <person name="Henrissat B."/>
            <person name="Grigoriev I.V."/>
            <person name="Spatafora J.W."/>
            <person name="Aime M.C."/>
        </authorList>
    </citation>
    <scope>NUCLEOTIDE SEQUENCE [LARGE SCALE GENOMIC DNA]</scope>
    <source>
        <strain evidence="2 3">MCA 4186</strain>
    </source>
</reference>
<proteinExistence type="predicted"/>
<feature type="compositionally biased region" description="Low complexity" evidence="1">
    <location>
        <begin position="297"/>
        <end position="308"/>
    </location>
</feature>
<feature type="region of interest" description="Disordered" evidence="1">
    <location>
        <begin position="532"/>
        <end position="774"/>
    </location>
</feature>
<feature type="region of interest" description="Disordered" evidence="1">
    <location>
        <begin position="219"/>
        <end position="244"/>
    </location>
</feature>
<feature type="compositionally biased region" description="Low complexity" evidence="1">
    <location>
        <begin position="922"/>
        <end position="931"/>
    </location>
</feature>
<protein>
    <submittedName>
        <fullName evidence="2">Uncharacterized protein</fullName>
    </submittedName>
</protein>
<feature type="compositionally biased region" description="Low complexity" evidence="1">
    <location>
        <begin position="76"/>
        <end position="85"/>
    </location>
</feature>
<dbReference type="STRING" id="58919.A0A316Z0J0"/>
<feature type="compositionally biased region" description="Low complexity" evidence="1">
    <location>
        <begin position="661"/>
        <end position="689"/>
    </location>
</feature>
<feature type="compositionally biased region" description="Low complexity" evidence="1">
    <location>
        <begin position="39"/>
        <end position="54"/>
    </location>
</feature>
<feature type="compositionally biased region" description="Polar residues" evidence="1">
    <location>
        <begin position="137"/>
        <end position="154"/>
    </location>
</feature>
<feature type="region of interest" description="Disordered" evidence="1">
    <location>
        <begin position="1314"/>
        <end position="1438"/>
    </location>
</feature>
<feature type="compositionally biased region" description="Polar residues" evidence="1">
    <location>
        <begin position="1192"/>
        <end position="1203"/>
    </location>
</feature>
<feature type="compositionally biased region" description="Polar residues" evidence="1">
    <location>
        <begin position="487"/>
        <end position="496"/>
    </location>
</feature>
<feature type="region of interest" description="Disordered" evidence="1">
    <location>
        <begin position="39"/>
        <end position="85"/>
    </location>
</feature>
<feature type="region of interest" description="Disordered" evidence="1">
    <location>
        <begin position="804"/>
        <end position="840"/>
    </location>
</feature>
<feature type="compositionally biased region" description="Low complexity" evidence="1">
    <location>
        <begin position="445"/>
        <end position="486"/>
    </location>
</feature>
<dbReference type="GeneID" id="37270898"/>
<dbReference type="Proteomes" id="UP000245946">
    <property type="component" value="Unassembled WGS sequence"/>
</dbReference>